<evidence type="ECO:0000256" key="1">
    <source>
        <dbReference type="SAM" id="MobiDB-lite"/>
    </source>
</evidence>
<dbReference type="SMART" id="SM00443">
    <property type="entry name" value="G_patch"/>
    <property type="match status" value="1"/>
</dbReference>
<organism evidence="3 4">
    <name type="scientific">Lophiostoma macrostomum CBS 122681</name>
    <dbReference type="NCBI Taxonomy" id="1314788"/>
    <lineage>
        <taxon>Eukaryota</taxon>
        <taxon>Fungi</taxon>
        <taxon>Dikarya</taxon>
        <taxon>Ascomycota</taxon>
        <taxon>Pezizomycotina</taxon>
        <taxon>Dothideomycetes</taxon>
        <taxon>Pleosporomycetidae</taxon>
        <taxon>Pleosporales</taxon>
        <taxon>Lophiostomataceae</taxon>
        <taxon>Lophiostoma</taxon>
    </lineage>
</organism>
<dbReference type="InterPro" id="IPR040052">
    <property type="entry name" value="RBM17"/>
</dbReference>
<feature type="region of interest" description="Disordered" evidence="1">
    <location>
        <begin position="102"/>
        <end position="294"/>
    </location>
</feature>
<evidence type="ECO:0000259" key="2">
    <source>
        <dbReference type="PROSITE" id="PS50174"/>
    </source>
</evidence>
<feature type="compositionally biased region" description="Pro residues" evidence="1">
    <location>
        <begin position="138"/>
        <end position="147"/>
    </location>
</feature>
<protein>
    <recommendedName>
        <fullName evidence="2">G-patch domain-containing protein</fullName>
    </recommendedName>
</protein>
<dbReference type="InterPro" id="IPR000467">
    <property type="entry name" value="G_patch_dom"/>
</dbReference>
<dbReference type="OrthoDB" id="5411533at2759"/>
<accession>A0A6A6T028</accession>
<proteinExistence type="predicted"/>
<reference evidence="3" key="1">
    <citation type="journal article" date="2020" name="Stud. Mycol.">
        <title>101 Dothideomycetes genomes: a test case for predicting lifestyles and emergence of pathogens.</title>
        <authorList>
            <person name="Haridas S."/>
            <person name="Albert R."/>
            <person name="Binder M."/>
            <person name="Bloem J."/>
            <person name="Labutti K."/>
            <person name="Salamov A."/>
            <person name="Andreopoulos B."/>
            <person name="Baker S."/>
            <person name="Barry K."/>
            <person name="Bills G."/>
            <person name="Bluhm B."/>
            <person name="Cannon C."/>
            <person name="Castanera R."/>
            <person name="Culley D."/>
            <person name="Daum C."/>
            <person name="Ezra D."/>
            <person name="Gonzalez J."/>
            <person name="Henrissat B."/>
            <person name="Kuo A."/>
            <person name="Liang C."/>
            <person name="Lipzen A."/>
            <person name="Lutzoni F."/>
            <person name="Magnuson J."/>
            <person name="Mondo S."/>
            <person name="Nolan M."/>
            <person name="Ohm R."/>
            <person name="Pangilinan J."/>
            <person name="Park H.-J."/>
            <person name="Ramirez L."/>
            <person name="Alfaro M."/>
            <person name="Sun H."/>
            <person name="Tritt A."/>
            <person name="Yoshinaga Y."/>
            <person name="Zwiers L.-H."/>
            <person name="Turgeon B."/>
            <person name="Goodwin S."/>
            <person name="Spatafora J."/>
            <person name="Crous P."/>
            <person name="Grigoriev I."/>
        </authorList>
    </citation>
    <scope>NUCLEOTIDE SEQUENCE</scope>
    <source>
        <strain evidence="3">CBS 122681</strain>
    </source>
</reference>
<feature type="compositionally biased region" description="Polar residues" evidence="1">
    <location>
        <begin position="106"/>
        <end position="124"/>
    </location>
</feature>
<dbReference type="GO" id="GO:0045292">
    <property type="term" value="P:mRNA cis splicing, via spliceosome"/>
    <property type="evidence" value="ECO:0007669"/>
    <property type="project" value="InterPro"/>
</dbReference>
<dbReference type="Pfam" id="PF01585">
    <property type="entry name" value="G-patch"/>
    <property type="match status" value="1"/>
</dbReference>
<dbReference type="Gene3D" id="3.30.70.330">
    <property type="match status" value="1"/>
</dbReference>
<dbReference type="InterPro" id="IPR012677">
    <property type="entry name" value="Nucleotide-bd_a/b_plait_sf"/>
</dbReference>
<dbReference type="PROSITE" id="PS50174">
    <property type="entry name" value="G_PATCH"/>
    <property type="match status" value="1"/>
</dbReference>
<feature type="compositionally biased region" description="Low complexity" evidence="1">
    <location>
        <begin position="148"/>
        <end position="170"/>
    </location>
</feature>
<keyword evidence="4" id="KW-1185">Reference proteome</keyword>
<evidence type="ECO:0000313" key="3">
    <source>
        <dbReference type="EMBL" id="KAF2653379.1"/>
    </source>
</evidence>
<name>A0A6A6T028_9PLEO</name>
<feature type="compositionally biased region" description="Pro residues" evidence="1">
    <location>
        <begin position="208"/>
        <end position="219"/>
    </location>
</feature>
<feature type="compositionally biased region" description="Pro residues" evidence="1">
    <location>
        <begin position="171"/>
        <end position="181"/>
    </location>
</feature>
<sequence length="474" mass="52036">MSSSSSDAPVNFQQHTLDYYKSTADDDAAIVEANREARREETRRKKDEKKFRKMFGDWRPGDTYKLRIPTKVSAYRASGSFMDKLDDFTDFLEASLRMSAQKENTEGYNDQQDMSKSNSGSPFVTNPMFAPPVMDKPIPAPASPSPPAVSMIMDSEPSESLPLDSLTRPTPDAPAPPPPTAPVAQSAEEAFRSRLALAKKLAAQIPNHSPPPPPPPPAPTVELLQPESAVPPPPEPAPYNPTIAAPPVRYNATISAAPVHYAQPSAPPDAPREAEDDDERPAKKQRTKAPPKMSKAALMMAKMGYVKGQGLGKNSDGVTTHLEVKARKDTGGRQIPMNDDFESDGRTIKAQQVFDITGGHRATAKDHGPFGEPSRVIVAWGCVEGVDLASDAERDDGGIRQEMGDAFNEKFGDVERIHVNLSSTPVPVYIQFKNEMCALNAVNRFSEERVKFQGRTIRAVFYDEVKFNNFDYDH</sequence>
<dbReference type="AlphaFoldDB" id="A0A6A6T028"/>
<dbReference type="GO" id="GO:0071011">
    <property type="term" value="C:precatalytic spliceosome"/>
    <property type="evidence" value="ECO:0007669"/>
    <property type="project" value="TreeGrafter"/>
</dbReference>
<dbReference type="Proteomes" id="UP000799324">
    <property type="component" value="Unassembled WGS sequence"/>
</dbReference>
<dbReference type="GO" id="GO:0003676">
    <property type="term" value="F:nucleic acid binding"/>
    <property type="evidence" value="ECO:0007669"/>
    <property type="project" value="InterPro"/>
</dbReference>
<dbReference type="PANTHER" id="PTHR13288:SF8">
    <property type="entry name" value="SPLICING FACTOR 45"/>
    <property type="match status" value="1"/>
</dbReference>
<evidence type="ECO:0000313" key="4">
    <source>
        <dbReference type="Proteomes" id="UP000799324"/>
    </source>
</evidence>
<dbReference type="EMBL" id="MU004382">
    <property type="protein sequence ID" value="KAF2653379.1"/>
    <property type="molecule type" value="Genomic_DNA"/>
</dbReference>
<feature type="domain" description="G-patch" evidence="2">
    <location>
        <begin position="292"/>
        <end position="338"/>
    </location>
</feature>
<gene>
    <name evidence="3" type="ORF">K491DRAFT_694775</name>
</gene>
<feature type="compositionally biased region" description="Pro residues" evidence="1">
    <location>
        <begin position="229"/>
        <end position="239"/>
    </location>
</feature>
<dbReference type="PANTHER" id="PTHR13288">
    <property type="entry name" value="SPLICING FACTOR 45 SPF45"/>
    <property type="match status" value="1"/>
</dbReference>